<sequence>MAQDDLQKRLDNSMYGTPLIKPEEQKKYLGTFRERCYLTMNVRQMAKPELRADLITELRKYPEASVLLNGTLTSQLQATYIKLLTDIGAKFTIINDGVTNTPESVGLILAAKEAVNQDIIDIEEKYPKQINEQEKPEKKSFWGKLFH</sequence>
<accession>A0A1E5KXR4</accession>
<evidence type="ECO:0000313" key="1">
    <source>
        <dbReference type="EMBL" id="OEH82623.1"/>
    </source>
</evidence>
<reference evidence="1 2" key="1">
    <citation type="submission" date="2016-09" db="EMBL/GenBank/DDBJ databases">
        <authorList>
            <person name="Capua I."/>
            <person name="De Benedictis P."/>
            <person name="Joannis T."/>
            <person name="Lombin L.H."/>
            <person name="Cattoli G."/>
        </authorList>
    </citation>
    <scope>NUCLEOTIDE SEQUENCE [LARGE SCALE GENOMIC DNA]</scope>
    <source>
        <strain evidence="1 2">LMG 25899</strain>
    </source>
</reference>
<dbReference type="Pfam" id="PF07997">
    <property type="entry name" value="DUF1694"/>
    <property type="match status" value="1"/>
</dbReference>
<dbReference type="InterPro" id="IPR029064">
    <property type="entry name" value="Ribosomal_eL30-like_sf"/>
</dbReference>
<dbReference type="Proteomes" id="UP000095256">
    <property type="component" value="Unassembled WGS sequence"/>
</dbReference>
<dbReference type="RefSeq" id="WP_069698451.1">
    <property type="nucleotide sequence ID" value="NZ_JAGGMA010000021.1"/>
</dbReference>
<dbReference type="SUPFAM" id="SSF160515">
    <property type="entry name" value="YueI-like"/>
    <property type="match status" value="1"/>
</dbReference>
<organism evidence="1 2">
    <name type="scientific">Enterococcus rivorum</name>
    <dbReference type="NCBI Taxonomy" id="762845"/>
    <lineage>
        <taxon>Bacteria</taxon>
        <taxon>Bacillati</taxon>
        <taxon>Bacillota</taxon>
        <taxon>Bacilli</taxon>
        <taxon>Lactobacillales</taxon>
        <taxon>Enterococcaceae</taxon>
        <taxon>Enterococcus</taxon>
    </lineage>
</organism>
<gene>
    <name evidence="1" type="ORF">BCR26_12840</name>
</gene>
<protein>
    <recommendedName>
        <fullName evidence="3">DUF1694 domain-containing protein</fullName>
    </recommendedName>
</protein>
<dbReference type="STRING" id="762845.BCR26_12840"/>
<evidence type="ECO:0000313" key="2">
    <source>
        <dbReference type="Proteomes" id="UP000095256"/>
    </source>
</evidence>
<dbReference type="OrthoDB" id="95278at2"/>
<proteinExistence type="predicted"/>
<evidence type="ECO:0008006" key="3">
    <source>
        <dbReference type="Google" id="ProtNLM"/>
    </source>
</evidence>
<comment type="caution">
    <text evidence="1">The sequence shown here is derived from an EMBL/GenBank/DDBJ whole genome shotgun (WGS) entry which is preliminary data.</text>
</comment>
<dbReference type="AlphaFoldDB" id="A0A1E5KXR4"/>
<dbReference type="InterPro" id="IPR012543">
    <property type="entry name" value="DUF1694"/>
</dbReference>
<dbReference type="PIRSF" id="PIRSF034303">
    <property type="entry name" value="DUF1694"/>
    <property type="match status" value="1"/>
</dbReference>
<name>A0A1E5KXR4_9ENTE</name>
<dbReference type="Gene3D" id="3.30.1330.30">
    <property type="match status" value="1"/>
</dbReference>
<dbReference type="EMBL" id="MIEK01000019">
    <property type="protein sequence ID" value="OEH82623.1"/>
    <property type="molecule type" value="Genomic_DNA"/>
</dbReference>
<keyword evidence="2" id="KW-1185">Reference proteome</keyword>